<evidence type="ECO:0000313" key="2">
    <source>
        <dbReference type="EMBL" id="GIY79588.1"/>
    </source>
</evidence>
<dbReference type="Proteomes" id="UP001054837">
    <property type="component" value="Unassembled WGS sequence"/>
</dbReference>
<protein>
    <submittedName>
        <fullName evidence="2">Uncharacterized protein</fullName>
    </submittedName>
</protein>
<feature type="region of interest" description="Disordered" evidence="1">
    <location>
        <begin position="33"/>
        <end position="60"/>
    </location>
</feature>
<proteinExistence type="predicted"/>
<accession>A0AAV4WBJ4</accession>
<sequence length="108" mass="12663">MRNRATPSNFAKQNCRHCESALIHYFRENDRHREDMEPKEGPENGLVPVAANDRNSGQRQQFSFKVRPLLPGSNTQSKFVIQEESGIEDLQLYAWYEHDKTLDREEDL</sequence>
<keyword evidence="3" id="KW-1185">Reference proteome</keyword>
<dbReference type="AlphaFoldDB" id="A0AAV4WBJ4"/>
<reference evidence="2 3" key="1">
    <citation type="submission" date="2021-06" db="EMBL/GenBank/DDBJ databases">
        <title>Caerostris darwini draft genome.</title>
        <authorList>
            <person name="Kono N."/>
            <person name="Arakawa K."/>
        </authorList>
    </citation>
    <scope>NUCLEOTIDE SEQUENCE [LARGE SCALE GENOMIC DNA]</scope>
</reference>
<name>A0AAV4WBJ4_9ARAC</name>
<comment type="caution">
    <text evidence="2">The sequence shown here is derived from an EMBL/GenBank/DDBJ whole genome shotgun (WGS) entry which is preliminary data.</text>
</comment>
<organism evidence="2 3">
    <name type="scientific">Caerostris darwini</name>
    <dbReference type="NCBI Taxonomy" id="1538125"/>
    <lineage>
        <taxon>Eukaryota</taxon>
        <taxon>Metazoa</taxon>
        <taxon>Ecdysozoa</taxon>
        <taxon>Arthropoda</taxon>
        <taxon>Chelicerata</taxon>
        <taxon>Arachnida</taxon>
        <taxon>Araneae</taxon>
        <taxon>Araneomorphae</taxon>
        <taxon>Entelegynae</taxon>
        <taxon>Araneoidea</taxon>
        <taxon>Araneidae</taxon>
        <taxon>Caerostris</taxon>
    </lineage>
</organism>
<evidence type="ECO:0000313" key="3">
    <source>
        <dbReference type="Proteomes" id="UP001054837"/>
    </source>
</evidence>
<evidence type="ECO:0000256" key="1">
    <source>
        <dbReference type="SAM" id="MobiDB-lite"/>
    </source>
</evidence>
<gene>
    <name evidence="2" type="ORF">CDAR_614231</name>
</gene>
<feature type="compositionally biased region" description="Basic and acidic residues" evidence="1">
    <location>
        <begin position="33"/>
        <end position="42"/>
    </location>
</feature>
<dbReference type="EMBL" id="BPLQ01014423">
    <property type="protein sequence ID" value="GIY79588.1"/>
    <property type="molecule type" value="Genomic_DNA"/>
</dbReference>